<accession>A0A9I9E904</accession>
<reference evidence="1" key="1">
    <citation type="submission" date="2023-03" db="UniProtKB">
        <authorList>
            <consortium name="EnsemblPlants"/>
        </authorList>
    </citation>
    <scope>IDENTIFICATION</scope>
</reference>
<proteinExistence type="predicted"/>
<sequence>MVSNGATQVFDTVPAIAPLINLRISSKLTASAEENWRHPNLKNWVRCRTRCPSDRHWRISLRDGSGLPGYSIGSPNRRLRRTHLVYRLKLEFLSDPSRSGFRIKEEEGRRDPN</sequence>
<dbReference type="EnsemblPlants" id="MELO3C030465.2.1">
    <property type="protein sequence ID" value="MELO3C030465.2.1"/>
    <property type="gene ID" value="MELO3C030465.2"/>
</dbReference>
<protein>
    <submittedName>
        <fullName evidence="1">Uncharacterized protein</fullName>
    </submittedName>
</protein>
<name>A0A9I9E904_CUCME</name>
<organism evidence="1">
    <name type="scientific">Cucumis melo</name>
    <name type="common">Muskmelon</name>
    <dbReference type="NCBI Taxonomy" id="3656"/>
    <lineage>
        <taxon>Eukaryota</taxon>
        <taxon>Viridiplantae</taxon>
        <taxon>Streptophyta</taxon>
        <taxon>Embryophyta</taxon>
        <taxon>Tracheophyta</taxon>
        <taxon>Spermatophyta</taxon>
        <taxon>Magnoliopsida</taxon>
        <taxon>eudicotyledons</taxon>
        <taxon>Gunneridae</taxon>
        <taxon>Pentapetalae</taxon>
        <taxon>rosids</taxon>
        <taxon>fabids</taxon>
        <taxon>Cucurbitales</taxon>
        <taxon>Cucurbitaceae</taxon>
        <taxon>Benincaseae</taxon>
        <taxon>Cucumis</taxon>
    </lineage>
</organism>
<evidence type="ECO:0000313" key="1">
    <source>
        <dbReference type="EnsemblPlants" id="MELO3C030465.2.1"/>
    </source>
</evidence>
<dbReference type="Gramene" id="MELO3C030465.2.1">
    <property type="protein sequence ID" value="MELO3C030465.2.1"/>
    <property type="gene ID" value="MELO3C030465.2"/>
</dbReference>
<dbReference type="AlphaFoldDB" id="A0A9I9E904"/>